<organism evidence="7 8">
    <name type="scientific">Mycoplana rhizolycopersici</name>
    <dbReference type="NCBI Taxonomy" id="2746702"/>
    <lineage>
        <taxon>Bacteria</taxon>
        <taxon>Pseudomonadati</taxon>
        <taxon>Pseudomonadota</taxon>
        <taxon>Alphaproteobacteria</taxon>
        <taxon>Hyphomicrobiales</taxon>
        <taxon>Rhizobiaceae</taxon>
        <taxon>Mycoplana</taxon>
    </lineage>
</organism>
<dbReference type="CDD" id="cd11386">
    <property type="entry name" value="MCP_signal"/>
    <property type="match status" value="1"/>
</dbReference>
<keyword evidence="1" id="KW-0145">Chemotaxis</keyword>
<dbReference type="SUPFAM" id="SSF58104">
    <property type="entry name" value="Methyl-accepting chemotaxis protein (MCP) signaling domain"/>
    <property type="match status" value="1"/>
</dbReference>
<keyword evidence="8" id="KW-1185">Reference proteome</keyword>
<feature type="domain" description="HAMP" evidence="6">
    <location>
        <begin position="212"/>
        <end position="265"/>
    </location>
</feature>
<proteinExistence type="inferred from homology"/>
<dbReference type="InterPro" id="IPR003660">
    <property type="entry name" value="HAMP_dom"/>
</dbReference>
<dbReference type="InterPro" id="IPR004090">
    <property type="entry name" value="Chemotax_Me-accpt_rcpt"/>
</dbReference>
<dbReference type="EMBL" id="JABXYK010000007">
    <property type="protein sequence ID" value="NVP56121.1"/>
    <property type="molecule type" value="Genomic_DNA"/>
</dbReference>
<feature type="transmembrane region" description="Helical" evidence="4">
    <location>
        <begin position="188"/>
        <end position="210"/>
    </location>
</feature>
<keyword evidence="4" id="KW-0812">Transmembrane</keyword>
<gene>
    <name evidence="7" type="ORF">HV823_12750</name>
</gene>
<evidence type="ECO:0000256" key="1">
    <source>
        <dbReference type="ARBA" id="ARBA00022500"/>
    </source>
</evidence>
<dbReference type="Pfam" id="PF00672">
    <property type="entry name" value="HAMP"/>
    <property type="match status" value="1"/>
</dbReference>
<evidence type="ECO:0000256" key="4">
    <source>
        <dbReference type="SAM" id="Phobius"/>
    </source>
</evidence>
<feature type="domain" description="Methyl-accepting transducer" evidence="5">
    <location>
        <begin position="350"/>
        <end position="579"/>
    </location>
</feature>
<keyword evidence="4" id="KW-0472">Membrane</keyword>
<dbReference type="Gene3D" id="1.10.287.950">
    <property type="entry name" value="Methyl-accepting chemotaxis protein"/>
    <property type="match status" value="1"/>
</dbReference>
<evidence type="ECO:0000313" key="8">
    <source>
        <dbReference type="Proteomes" id="UP000659172"/>
    </source>
</evidence>
<keyword evidence="3" id="KW-0807">Transducer</keyword>
<accession>A0ABX2QEC5</accession>
<evidence type="ECO:0000256" key="2">
    <source>
        <dbReference type="ARBA" id="ARBA00029447"/>
    </source>
</evidence>
<dbReference type="InterPro" id="IPR051310">
    <property type="entry name" value="MCP_chemotaxis"/>
</dbReference>
<protein>
    <submittedName>
        <fullName evidence="7">HAMP domain-containing protein</fullName>
    </submittedName>
</protein>
<dbReference type="PANTHER" id="PTHR43531:SF11">
    <property type="entry name" value="METHYL-ACCEPTING CHEMOTAXIS PROTEIN 3"/>
    <property type="match status" value="1"/>
</dbReference>
<dbReference type="SMART" id="SM00283">
    <property type="entry name" value="MA"/>
    <property type="match status" value="1"/>
</dbReference>
<feature type="transmembrane region" description="Helical" evidence="4">
    <location>
        <begin position="12"/>
        <end position="33"/>
    </location>
</feature>
<dbReference type="PROSITE" id="PS50885">
    <property type="entry name" value="HAMP"/>
    <property type="match status" value="2"/>
</dbReference>
<dbReference type="Pfam" id="PF00015">
    <property type="entry name" value="MCPsignal"/>
    <property type="match status" value="1"/>
</dbReference>
<evidence type="ECO:0000259" key="5">
    <source>
        <dbReference type="PROSITE" id="PS50111"/>
    </source>
</evidence>
<feature type="domain" description="HAMP" evidence="6">
    <location>
        <begin position="293"/>
        <end position="345"/>
    </location>
</feature>
<dbReference type="InterPro" id="IPR004089">
    <property type="entry name" value="MCPsignal_dom"/>
</dbReference>
<dbReference type="Gene3D" id="6.10.340.10">
    <property type="match status" value="1"/>
</dbReference>
<evidence type="ECO:0000256" key="3">
    <source>
        <dbReference type="PROSITE-ProRule" id="PRU00284"/>
    </source>
</evidence>
<dbReference type="PRINTS" id="PR00260">
    <property type="entry name" value="CHEMTRNSDUCR"/>
</dbReference>
<dbReference type="RefSeq" id="WP_176950108.1">
    <property type="nucleotide sequence ID" value="NZ_JABXYK010000007.1"/>
</dbReference>
<comment type="similarity">
    <text evidence="2">Belongs to the methyl-accepting chemotaxis (MCP) protein family.</text>
</comment>
<reference evidence="7 8" key="1">
    <citation type="submission" date="2020-06" db="EMBL/GenBank/DDBJ databases">
        <title>Rhizobium sp.nov. isolated from the tomato plant.</title>
        <authorList>
            <person name="Thin K.K."/>
            <person name="Zhang X."/>
            <person name="He S."/>
        </authorList>
    </citation>
    <scope>NUCLEOTIDE SEQUENCE [LARGE SCALE GENOMIC DNA]</scope>
    <source>
        <strain evidence="7 8">DBTS2</strain>
    </source>
</reference>
<dbReference type="SMART" id="SM00304">
    <property type="entry name" value="HAMP"/>
    <property type="match status" value="2"/>
</dbReference>
<name>A0ABX2QEC5_9HYPH</name>
<evidence type="ECO:0000313" key="7">
    <source>
        <dbReference type="EMBL" id="NVP56121.1"/>
    </source>
</evidence>
<sequence>MSFLRNARIRTKVVAVIALTSFISLAGLCFVSLQYKNTDTVYSDFIANDATAAMLNARATGNLLQMGFQLSLVTLADPASKEFGAAVMKYDADRDQIKKRIARSAELVPSRAEPVAKMLQGLTVIEEAGAKVISLAKVGQKVEAQQHMVVAGNKIMELLPLFASGNDQMMKAMTDGSNALSERTNSTIMTTMALLVAVTLAAIGFGLLVASRGITGPIDKLRARMLSLAAGETQEEIAGLGRKDEVGQMADAVAVFRDNALERIRLEQEAEATRSLGDRERIERERQKAKEAADVQFAVDSLAAGLSHLSDGDVSYRLTQTFVESLDGVRKDFNASAEKLQAALVLVAQNARGIDAGANEIRSAADDLAKRTEQQAAAVEETAAALEQITTTVKDSARRAQEAGELVSRTRNGAERSGEVVRHAVVAMERIEKSSSEIGNIIGVIDEIAFQTNLLALNAGVEAARAGDAGKGFAVVAQEVRELAQRSANAAKEIKALVTTSNTHVQEGVQLVGDTGRALATIVSEVQEINGLVVAIVEAAQEQSSGLQQINTAVNQMDQDTQKNAAMVEETTAASHGLAKEAVSLNQLLAQFKLSETGYAASAPVSASTAPVRAARTTDAPAASPVRALGRKLTAAFSGNAAVKDEWEEF</sequence>
<keyword evidence="4" id="KW-1133">Transmembrane helix</keyword>
<dbReference type="Proteomes" id="UP000659172">
    <property type="component" value="Unassembled WGS sequence"/>
</dbReference>
<dbReference type="PANTHER" id="PTHR43531">
    <property type="entry name" value="PROTEIN ICFG"/>
    <property type="match status" value="1"/>
</dbReference>
<dbReference type="PROSITE" id="PS50111">
    <property type="entry name" value="CHEMOTAXIS_TRANSDUC_2"/>
    <property type="match status" value="1"/>
</dbReference>
<evidence type="ECO:0000259" key="6">
    <source>
        <dbReference type="PROSITE" id="PS50885"/>
    </source>
</evidence>
<comment type="caution">
    <text evidence="7">The sequence shown here is derived from an EMBL/GenBank/DDBJ whole genome shotgun (WGS) entry which is preliminary data.</text>
</comment>